<evidence type="ECO:0000313" key="3">
    <source>
        <dbReference type="Proteomes" id="UP000199628"/>
    </source>
</evidence>
<proteinExistence type="predicted"/>
<keyword evidence="3" id="KW-1185">Reference proteome</keyword>
<accession>A0A1G7EQZ8</accession>
<protein>
    <submittedName>
        <fullName evidence="2">Uncharacterized protein</fullName>
    </submittedName>
</protein>
<dbReference type="Proteomes" id="UP000199628">
    <property type="component" value="Unassembled WGS sequence"/>
</dbReference>
<feature type="region of interest" description="Disordered" evidence="1">
    <location>
        <begin position="15"/>
        <end position="63"/>
    </location>
</feature>
<reference evidence="3" key="1">
    <citation type="submission" date="2016-10" db="EMBL/GenBank/DDBJ databases">
        <authorList>
            <person name="Varghese N."/>
            <person name="Submissions S."/>
        </authorList>
    </citation>
    <scope>NUCLEOTIDE SEQUENCE [LARGE SCALE GENOMIC DNA]</scope>
    <source>
        <strain evidence="3">CGMCC 1.9108</strain>
    </source>
</reference>
<name>A0A1G7EQZ8_9RHOB</name>
<evidence type="ECO:0000256" key="1">
    <source>
        <dbReference type="SAM" id="MobiDB-lite"/>
    </source>
</evidence>
<dbReference type="AlphaFoldDB" id="A0A1G7EQZ8"/>
<gene>
    <name evidence="2" type="ORF">SAMN04488239_12642</name>
</gene>
<organism evidence="2 3">
    <name type="scientific">Ruegeria marina</name>
    <dbReference type="NCBI Taxonomy" id="639004"/>
    <lineage>
        <taxon>Bacteria</taxon>
        <taxon>Pseudomonadati</taxon>
        <taxon>Pseudomonadota</taxon>
        <taxon>Alphaproteobacteria</taxon>
        <taxon>Rhodobacterales</taxon>
        <taxon>Roseobacteraceae</taxon>
        <taxon>Ruegeria</taxon>
    </lineage>
</organism>
<sequence>MHFSTPICLKLLGNPDGESGSELTCGDSPRVDPVTLVPADGRQRRLLRPNSDDLDAPQSALQS</sequence>
<evidence type="ECO:0000313" key="2">
    <source>
        <dbReference type="EMBL" id="SDE65846.1"/>
    </source>
</evidence>
<dbReference type="EMBL" id="FMZV01000026">
    <property type="protein sequence ID" value="SDE65846.1"/>
    <property type="molecule type" value="Genomic_DNA"/>
</dbReference>